<dbReference type="EMBL" id="MFJD01000004">
    <property type="protein sequence ID" value="OGG04204.1"/>
    <property type="molecule type" value="Genomic_DNA"/>
</dbReference>
<keyword evidence="1" id="KW-1133">Transmembrane helix</keyword>
<name>A0A1F5YVT1_9BACT</name>
<keyword evidence="1" id="KW-0812">Transmembrane</keyword>
<dbReference type="AlphaFoldDB" id="A0A1F5YVT1"/>
<reference evidence="2 3" key="1">
    <citation type="journal article" date="2016" name="Nat. Commun.">
        <title>Thousands of microbial genomes shed light on interconnected biogeochemical processes in an aquifer system.</title>
        <authorList>
            <person name="Anantharaman K."/>
            <person name="Brown C.T."/>
            <person name="Hug L.A."/>
            <person name="Sharon I."/>
            <person name="Castelle C.J."/>
            <person name="Probst A.J."/>
            <person name="Thomas B.C."/>
            <person name="Singh A."/>
            <person name="Wilkins M.J."/>
            <person name="Karaoz U."/>
            <person name="Brodie E.L."/>
            <person name="Williams K.H."/>
            <person name="Hubbard S.S."/>
            <person name="Banfield J.F."/>
        </authorList>
    </citation>
    <scope>NUCLEOTIDE SEQUENCE [LARGE SCALE GENOMIC DNA]</scope>
</reference>
<gene>
    <name evidence="2" type="ORF">A2Z33_03560</name>
</gene>
<accession>A0A1F5YVT1</accession>
<evidence type="ECO:0000313" key="3">
    <source>
        <dbReference type="Proteomes" id="UP000178448"/>
    </source>
</evidence>
<evidence type="ECO:0000256" key="1">
    <source>
        <dbReference type="SAM" id="Phobius"/>
    </source>
</evidence>
<comment type="caution">
    <text evidence="2">The sequence shown here is derived from an EMBL/GenBank/DDBJ whole genome shotgun (WGS) entry which is preliminary data.</text>
</comment>
<keyword evidence="1" id="KW-0472">Membrane</keyword>
<sequence length="144" mass="15835">MSAEYAPTEGIHGEAGYTAGEYAYAAHNLRNRYRQQLGMPVEEFRQKAINTSVYGAATGLATYWLYGMAYVPGVIADLVVGGIYEIARRRMDHQNYPGLDGLDWASSVIPLPINPPLVRGLRDLRKANDIMTEVSLAESGADRV</sequence>
<dbReference type="STRING" id="1798374.A2Z33_03560"/>
<feature type="transmembrane region" description="Helical" evidence="1">
    <location>
        <begin position="63"/>
        <end position="84"/>
    </location>
</feature>
<evidence type="ECO:0000313" key="2">
    <source>
        <dbReference type="EMBL" id="OGG04204.1"/>
    </source>
</evidence>
<protein>
    <submittedName>
        <fullName evidence="2">Uncharacterized protein</fullName>
    </submittedName>
</protein>
<proteinExistence type="predicted"/>
<organism evidence="2 3">
    <name type="scientific">Candidatus Gottesmanbacteria bacterium RBG_16_52_11</name>
    <dbReference type="NCBI Taxonomy" id="1798374"/>
    <lineage>
        <taxon>Bacteria</taxon>
        <taxon>Candidatus Gottesmaniibacteriota</taxon>
    </lineage>
</organism>
<dbReference type="Proteomes" id="UP000178448">
    <property type="component" value="Unassembled WGS sequence"/>
</dbReference>